<name>A0A345MJ18_9CAUD</name>
<protein>
    <submittedName>
        <fullName evidence="1">Uncharacterized protein</fullName>
    </submittedName>
</protein>
<dbReference type="KEGG" id="vg:54998152"/>
<dbReference type="Proteomes" id="UP000257597">
    <property type="component" value="Segment"/>
</dbReference>
<sequence>MTSTLNVCDAKGRTTSVRVEKTGRHGISYVYDGDSRIFSSDYLDTALDFANGYVRV</sequence>
<proteinExistence type="predicted"/>
<keyword evidence="2" id="KW-1185">Reference proteome</keyword>
<evidence type="ECO:0000313" key="1">
    <source>
        <dbReference type="EMBL" id="AXH70549.1"/>
    </source>
</evidence>
<dbReference type="GeneID" id="54998152"/>
<organism evidence="1 2">
    <name type="scientific">Gordonia phage Daredevil</name>
    <dbReference type="NCBI Taxonomy" id="2283286"/>
    <lineage>
        <taxon>Viruses</taxon>
        <taxon>Duplodnaviria</taxon>
        <taxon>Heunggongvirae</taxon>
        <taxon>Uroviricota</taxon>
        <taxon>Caudoviricetes</taxon>
        <taxon>Daredevilvirus</taxon>
        <taxon>Daredevilvirus daredevil</taxon>
    </lineage>
</organism>
<evidence type="ECO:0000313" key="2">
    <source>
        <dbReference type="Proteomes" id="UP000257597"/>
    </source>
</evidence>
<dbReference type="RefSeq" id="YP_009807277.1">
    <property type="nucleotide sequence ID" value="NC_048021.1"/>
</dbReference>
<accession>A0A345MJ18</accession>
<dbReference type="EMBL" id="MH590603">
    <property type="protein sequence ID" value="AXH70549.1"/>
    <property type="molecule type" value="Genomic_DNA"/>
</dbReference>
<gene>
    <name evidence="1" type="primary">163</name>
    <name evidence="1" type="ORF">SEA_DAREDEVIL_163</name>
</gene>
<reference evidence="2" key="1">
    <citation type="submission" date="2018-07" db="EMBL/GenBank/DDBJ databases">
        <authorList>
            <person name="Quirk P.G."/>
            <person name="Krulwich T.A."/>
        </authorList>
    </citation>
    <scope>NUCLEOTIDE SEQUENCE [LARGE SCALE GENOMIC DNA]</scope>
</reference>